<proteinExistence type="predicted"/>
<evidence type="ECO:0000313" key="3">
    <source>
        <dbReference type="Proteomes" id="UP000179807"/>
    </source>
</evidence>
<sequence>MVEIVNSKIEIINALACQHRRLKCKEKAFFDVPQSIETNFVKHKKKDHTSNNNKIHQRKINITDSTSKKSLPMKTHQDIYASLHKLFDKDDKNNEVSFLKELTNKPPISKITSQNTHDNKNVQDMIPQKDNRSIVNCNYQQLKYDKTKNEFTQLENNKFHWKIKDDEVIKNDNEKNMNVLIYDSHQSSTKYQISQKHHNFDYQKNVSENERKIDFPNQIRDNIQSNISKRHKQDQHNQKIDNESYLTPITEIDVEKSEITENKNISIYQNKIIDDRNPKTSKNYNKKQQPIQKLPNSQKSPIFSQNIRNPKDMVIHFSKYDDFIDPILIDDQHELSENEKKKLTKSQNILMIHCSLKLKKIQ</sequence>
<organism evidence="2 3">
    <name type="scientific">Tritrichomonas foetus</name>
    <dbReference type="NCBI Taxonomy" id="1144522"/>
    <lineage>
        <taxon>Eukaryota</taxon>
        <taxon>Metamonada</taxon>
        <taxon>Parabasalia</taxon>
        <taxon>Tritrichomonadida</taxon>
        <taxon>Tritrichomonadidae</taxon>
        <taxon>Tritrichomonas</taxon>
    </lineage>
</organism>
<feature type="compositionally biased region" description="Polar residues" evidence="1">
    <location>
        <begin position="280"/>
        <end position="305"/>
    </location>
</feature>
<evidence type="ECO:0000313" key="2">
    <source>
        <dbReference type="EMBL" id="OHT03834.1"/>
    </source>
</evidence>
<dbReference type="Proteomes" id="UP000179807">
    <property type="component" value="Unassembled WGS sequence"/>
</dbReference>
<dbReference type="EMBL" id="MLAK01000815">
    <property type="protein sequence ID" value="OHT03834.1"/>
    <property type="molecule type" value="Genomic_DNA"/>
</dbReference>
<evidence type="ECO:0000256" key="1">
    <source>
        <dbReference type="SAM" id="MobiDB-lite"/>
    </source>
</evidence>
<dbReference type="GeneID" id="94824860"/>
<gene>
    <name evidence="2" type="ORF">TRFO_01539</name>
</gene>
<comment type="caution">
    <text evidence="2">The sequence shown here is derived from an EMBL/GenBank/DDBJ whole genome shotgun (WGS) entry which is preliminary data.</text>
</comment>
<accession>A0A1J4JYR0</accession>
<feature type="region of interest" description="Disordered" evidence="1">
    <location>
        <begin position="274"/>
        <end position="305"/>
    </location>
</feature>
<dbReference type="VEuPathDB" id="TrichDB:TRFO_01539"/>
<keyword evidence="3" id="KW-1185">Reference proteome</keyword>
<dbReference type="RefSeq" id="XP_068356970.1">
    <property type="nucleotide sequence ID" value="XM_068490156.1"/>
</dbReference>
<name>A0A1J4JYR0_9EUKA</name>
<dbReference type="AlphaFoldDB" id="A0A1J4JYR0"/>
<reference evidence="2" key="1">
    <citation type="submission" date="2016-10" db="EMBL/GenBank/DDBJ databases">
        <authorList>
            <person name="Benchimol M."/>
            <person name="Almeida L.G."/>
            <person name="Vasconcelos A.T."/>
            <person name="Perreira-Neves A."/>
            <person name="Rosa I.A."/>
            <person name="Tasca T."/>
            <person name="Bogo M.R."/>
            <person name="de Souza W."/>
        </authorList>
    </citation>
    <scope>NUCLEOTIDE SEQUENCE [LARGE SCALE GENOMIC DNA]</scope>
    <source>
        <strain evidence="2">K</strain>
    </source>
</reference>
<protein>
    <submittedName>
        <fullName evidence="2">Uncharacterized protein</fullName>
    </submittedName>
</protein>